<organism evidence="3 4">
    <name type="scientific">Paraburkholderia phenazinium</name>
    <dbReference type="NCBI Taxonomy" id="60549"/>
    <lineage>
        <taxon>Bacteria</taxon>
        <taxon>Pseudomonadati</taxon>
        <taxon>Pseudomonadota</taxon>
        <taxon>Betaproteobacteria</taxon>
        <taxon>Burkholderiales</taxon>
        <taxon>Burkholderiaceae</taxon>
        <taxon>Paraburkholderia</taxon>
    </lineage>
</organism>
<feature type="chain" id="PRO_5009936615" description="DUF4440 domain-containing protein" evidence="1">
    <location>
        <begin position="22"/>
        <end position="141"/>
    </location>
</feature>
<evidence type="ECO:0000313" key="3">
    <source>
        <dbReference type="EMBL" id="SIO31456.1"/>
    </source>
</evidence>
<keyword evidence="4" id="KW-1185">Reference proteome</keyword>
<dbReference type="AlphaFoldDB" id="A0A1N6IHF1"/>
<dbReference type="SUPFAM" id="SSF54427">
    <property type="entry name" value="NTF2-like"/>
    <property type="match status" value="1"/>
</dbReference>
<dbReference type="Gene3D" id="3.10.450.50">
    <property type="match status" value="1"/>
</dbReference>
<feature type="domain" description="DUF4440" evidence="2">
    <location>
        <begin position="29"/>
        <end position="133"/>
    </location>
</feature>
<name>A0A1N6IHF1_9BURK</name>
<proteinExistence type="predicted"/>
<dbReference type="EMBL" id="FSRU01000001">
    <property type="protein sequence ID" value="SIO31456.1"/>
    <property type="molecule type" value="Genomic_DNA"/>
</dbReference>
<gene>
    <name evidence="3" type="ORF">SAMN05444165_2174</name>
</gene>
<reference evidence="3 4" key="1">
    <citation type="submission" date="2016-11" db="EMBL/GenBank/DDBJ databases">
        <authorList>
            <person name="Jaros S."/>
            <person name="Januszkiewicz K."/>
            <person name="Wedrychowicz H."/>
        </authorList>
    </citation>
    <scope>NUCLEOTIDE SEQUENCE [LARGE SCALE GENOMIC DNA]</scope>
    <source>
        <strain evidence="3 4">GAS95</strain>
    </source>
</reference>
<dbReference type="Pfam" id="PF14534">
    <property type="entry name" value="DUF4440"/>
    <property type="match status" value="1"/>
</dbReference>
<accession>A0A1N6IHF1</accession>
<dbReference type="InterPro" id="IPR032710">
    <property type="entry name" value="NTF2-like_dom_sf"/>
</dbReference>
<dbReference type="RefSeq" id="WP_074295659.1">
    <property type="nucleotide sequence ID" value="NZ_FSRU01000001.1"/>
</dbReference>
<keyword evidence="1" id="KW-0732">Signal</keyword>
<evidence type="ECO:0000256" key="1">
    <source>
        <dbReference type="SAM" id="SignalP"/>
    </source>
</evidence>
<dbReference type="Proteomes" id="UP000185151">
    <property type="component" value="Unassembled WGS sequence"/>
</dbReference>
<dbReference type="OrthoDB" id="5383110at2"/>
<evidence type="ECO:0000259" key="2">
    <source>
        <dbReference type="Pfam" id="PF14534"/>
    </source>
</evidence>
<protein>
    <recommendedName>
        <fullName evidence="2">DUF4440 domain-containing protein</fullName>
    </recommendedName>
</protein>
<sequence>MKRMICLGVLSLACLSAAAQAPDEAAVNAAVQRLNAAMLAGDAQGMKAVTSEALSYGHSNGRVQDQAAFIETIAGGATHYRRIDLSNSATTLAGDDAIVRDHFSGTVESAGKVSEVDFDQLMVWQKRDGVWVLLARQGYKH</sequence>
<dbReference type="InterPro" id="IPR027843">
    <property type="entry name" value="DUF4440"/>
</dbReference>
<evidence type="ECO:0000313" key="4">
    <source>
        <dbReference type="Proteomes" id="UP000185151"/>
    </source>
</evidence>
<feature type="signal peptide" evidence="1">
    <location>
        <begin position="1"/>
        <end position="21"/>
    </location>
</feature>